<dbReference type="Pfam" id="PF00912">
    <property type="entry name" value="Transgly"/>
    <property type="match status" value="1"/>
</dbReference>
<dbReference type="PANTHER" id="PTHR30400">
    <property type="entry name" value="MONOFUNCTIONAL BIOSYNTHETIC PEPTIDOGLYCAN TRANSGLYCOSYLASE"/>
    <property type="match status" value="1"/>
</dbReference>
<evidence type="ECO:0000256" key="2">
    <source>
        <dbReference type="ARBA" id="ARBA00022519"/>
    </source>
</evidence>
<keyword evidence="5 12" id="KW-0812">Transmembrane</keyword>
<sequence>MRESDELTPTYDLPDLKPAESPEPPDRKSDPPNERLYLLIEFIIFDVILRTLWMTGYLVAFTLGFLVFAIVVVLLLCTIAVMPHWWMNNYETAFMEANENQPIVHEWVDIDHMSLNALAAAIVLEDVDFGDRVLAFNIDKFIDTAQQHMAGLEPEGGSTIPQQLAKNLYLTEGRSAIRKALEAPLSMTLNAMMSERPLKASTEDVLTTRTLAATMTCIRRLCLRGLREIIATPLPKGLLRLQTLPL</sequence>
<evidence type="ECO:0000256" key="1">
    <source>
        <dbReference type="ARBA" id="ARBA00022475"/>
    </source>
</evidence>
<dbReference type="GO" id="GO:0016763">
    <property type="term" value="F:pentosyltransferase activity"/>
    <property type="evidence" value="ECO:0007669"/>
    <property type="project" value="InterPro"/>
</dbReference>
<keyword evidence="2" id="KW-0997">Cell inner membrane</keyword>
<evidence type="ECO:0000256" key="12">
    <source>
        <dbReference type="SAM" id="Phobius"/>
    </source>
</evidence>
<evidence type="ECO:0000256" key="7">
    <source>
        <dbReference type="ARBA" id="ARBA00022984"/>
    </source>
</evidence>
<evidence type="ECO:0000256" key="8">
    <source>
        <dbReference type="ARBA" id="ARBA00022989"/>
    </source>
</evidence>
<evidence type="ECO:0000256" key="5">
    <source>
        <dbReference type="ARBA" id="ARBA00022692"/>
    </source>
</evidence>
<dbReference type="InterPro" id="IPR001264">
    <property type="entry name" value="Glyco_trans_51"/>
</dbReference>
<dbReference type="InterPro" id="IPR023346">
    <property type="entry name" value="Lysozyme-like_dom_sf"/>
</dbReference>
<dbReference type="GO" id="GO:0016020">
    <property type="term" value="C:membrane"/>
    <property type="evidence" value="ECO:0007669"/>
    <property type="project" value="InterPro"/>
</dbReference>
<dbReference type="Proteomes" id="UP000198327">
    <property type="component" value="Unassembled WGS sequence"/>
</dbReference>
<keyword evidence="6" id="KW-0133">Cell shape</keyword>
<keyword evidence="7" id="KW-0573">Peptidoglycan synthesis</keyword>
<dbReference type="InterPro" id="IPR036950">
    <property type="entry name" value="PBP_transglycosylase"/>
</dbReference>
<organism evidence="14 15">
    <name type="scientific">Rhodococcoides kyotonense</name>
    <dbReference type="NCBI Taxonomy" id="398843"/>
    <lineage>
        <taxon>Bacteria</taxon>
        <taxon>Bacillati</taxon>
        <taxon>Actinomycetota</taxon>
        <taxon>Actinomycetes</taxon>
        <taxon>Mycobacteriales</taxon>
        <taxon>Nocardiaceae</taxon>
        <taxon>Rhodococcoides</taxon>
    </lineage>
</organism>
<dbReference type="SUPFAM" id="SSF53955">
    <property type="entry name" value="Lysozyme-like"/>
    <property type="match status" value="1"/>
</dbReference>
<feature type="domain" description="Glycosyl transferase family 51" evidence="13">
    <location>
        <begin position="102"/>
        <end position="194"/>
    </location>
</feature>
<feature type="transmembrane region" description="Helical" evidence="12">
    <location>
        <begin position="36"/>
        <end position="53"/>
    </location>
</feature>
<evidence type="ECO:0000256" key="10">
    <source>
        <dbReference type="ARBA" id="ARBA00023316"/>
    </source>
</evidence>
<reference evidence="15" key="1">
    <citation type="submission" date="2017-06" db="EMBL/GenBank/DDBJ databases">
        <authorList>
            <person name="Varghese N."/>
            <person name="Submissions S."/>
        </authorList>
    </citation>
    <scope>NUCLEOTIDE SEQUENCE [LARGE SCALE GENOMIC DNA]</scope>
    <source>
        <strain evidence="15">JCM 23211</strain>
    </source>
</reference>
<proteinExistence type="predicted"/>
<dbReference type="AlphaFoldDB" id="A0A239MV85"/>
<evidence type="ECO:0000256" key="11">
    <source>
        <dbReference type="SAM" id="MobiDB-lite"/>
    </source>
</evidence>
<evidence type="ECO:0000313" key="15">
    <source>
        <dbReference type="Proteomes" id="UP000198327"/>
    </source>
</evidence>
<keyword evidence="8 12" id="KW-1133">Transmembrane helix</keyword>
<evidence type="ECO:0000256" key="3">
    <source>
        <dbReference type="ARBA" id="ARBA00022676"/>
    </source>
</evidence>
<dbReference type="GO" id="GO:0009274">
    <property type="term" value="C:peptidoglycan-based cell wall"/>
    <property type="evidence" value="ECO:0007669"/>
    <property type="project" value="InterPro"/>
</dbReference>
<evidence type="ECO:0000256" key="9">
    <source>
        <dbReference type="ARBA" id="ARBA00023136"/>
    </source>
</evidence>
<dbReference type="GO" id="GO:0071555">
    <property type="term" value="P:cell wall organization"/>
    <property type="evidence" value="ECO:0007669"/>
    <property type="project" value="UniProtKB-KW"/>
</dbReference>
<dbReference type="PANTHER" id="PTHR30400:SF0">
    <property type="entry name" value="BIOSYNTHETIC PEPTIDOGLYCAN TRANSGLYCOSYLASE"/>
    <property type="match status" value="1"/>
</dbReference>
<feature type="compositionally biased region" description="Basic and acidic residues" evidence="11">
    <location>
        <begin position="14"/>
        <end position="30"/>
    </location>
</feature>
<dbReference type="InterPro" id="IPR011812">
    <property type="entry name" value="Pep_trsgly"/>
</dbReference>
<dbReference type="EMBL" id="FZOW01000023">
    <property type="protein sequence ID" value="SNT46641.1"/>
    <property type="molecule type" value="Genomic_DNA"/>
</dbReference>
<name>A0A239MV85_9NOCA</name>
<evidence type="ECO:0000259" key="13">
    <source>
        <dbReference type="Pfam" id="PF00912"/>
    </source>
</evidence>
<evidence type="ECO:0000256" key="6">
    <source>
        <dbReference type="ARBA" id="ARBA00022960"/>
    </source>
</evidence>
<evidence type="ECO:0000313" key="14">
    <source>
        <dbReference type="EMBL" id="SNT46641.1"/>
    </source>
</evidence>
<dbReference type="GO" id="GO:0009252">
    <property type="term" value="P:peptidoglycan biosynthetic process"/>
    <property type="evidence" value="ECO:0007669"/>
    <property type="project" value="UniProtKB-KW"/>
</dbReference>
<dbReference type="GO" id="GO:0008360">
    <property type="term" value="P:regulation of cell shape"/>
    <property type="evidence" value="ECO:0007669"/>
    <property type="project" value="UniProtKB-KW"/>
</dbReference>
<accession>A0A239MV85</accession>
<feature type="transmembrane region" description="Helical" evidence="12">
    <location>
        <begin position="59"/>
        <end position="81"/>
    </location>
</feature>
<keyword evidence="1" id="KW-1003">Cell membrane</keyword>
<evidence type="ECO:0000256" key="4">
    <source>
        <dbReference type="ARBA" id="ARBA00022679"/>
    </source>
</evidence>
<keyword evidence="15" id="KW-1185">Reference proteome</keyword>
<keyword evidence="9 12" id="KW-0472">Membrane</keyword>
<gene>
    <name evidence="14" type="ORF">SAMN05421642_12341</name>
</gene>
<keyword evidence="3" id="KW-0328">Glycosyltransferase</keyword>
<dbReference type="Gene3D" id="1.10.3810.10">
    <property type="entry name" value="Biosynthetic peptidoglycan transglycosylase-like"/>
    <property type="match status" value="1"/>
</dbReference>
<protein>
    <submittedName>
        <fullName evidence="14">Transglycosylase</fullName>
    </submittedName>
</protein>
<feature type="region of interest" description="Disordered" evidence="11">
    <location>
        <begin position="1"/>
        <end position="30"/>
    </location>
</feature>
<dbReference type="RefSeq" id="WP_089251847.1">
    <property type="nucleotide sequence ID" value="NZ_FZOW01000023.1"/>
</dbReference>
<keyword evidence="10" id="KW-0961">Cell wall biogenesis/degradation</keyword>
<dbReference type="OrthoDB" id="9766909at2"/>
<keyword evidence="4" id="KW-0808">Transferase</keyword>